<evidence type="ECO:0000259" key="1">
    <source>
        <dbReference type="Pfam" id="PF14111"/>
    </source>
</evidence>
<accession>A0A9Q1K8L5</accession>
<organism evidence="2 3">
    <name type="scientific">Carnegiea gigantea</name>
    <dbReference type="NCBI Taxonomy" id="171969"/>
    <lineage>
        <taxon>Eukaryota</taxon>
        <taxon>Viridiplantae</taxon>
        <taxon>Streptophyta</taxon>
        <taxon>Embryophyta</taxon>
        <taxon>Tracheophyta</taxon>
        <taxon>Spermatophyta</taxon>
        <taxon>Magnoliopsida</taxon>
        <taxon>eudicotyledons</taxon>
        <taxon>Gunneridae</taxon>
        <taxon>Pentapetalae</taxon>
        <taxon>Caryophyllales</taxon>
        <taxon>Cactineae</taxon>
        <taxon>Cactaceae</taxon>
        <taxon>Cactoideae</taxon>
        <taxon>Echinocereeae</taxon>
        <taxon>Carnegiea</taxon>
    </lineage>
</organism>
<evidence type="ECO:0000313" key="3">
    <source>
        <dbReference type="Proteomes" id="UP001153076"/>
    </source>
</evidence>
<dbReference type="PANTHER" id="PTHR33233">
    <property type="entry name" value="ENDONUCLEASE/EXONUCLEASE/PHOSPHATASE"/>
    <property type="match status" value="1"/>
</dbReference>
<dbReference type="OrthoDB" id="1939300at2759"/>
<dbReference type="Pfam" id="PF14111">
    <property type="entry name" value="DUF4283"/>
    <property type="match status" value="1"/>
</dbReference>
<dbReference type="Proteomes" id="UP001153076">
    <property type="component" value="Unassembled WGS sequence"/>
</dbReference>
<comment type="caution">
    <text evidence="2">The sequence shown here is derived from an EMBL/GenBank/DDBJ whole genome shotgun (WGS) entry which is preliminary data.</text>
</comment>
<dbReference type="AlphaFoldDB" id="A0A9Q1K8L5"/>
<dbReference type="PANTHER" id="PTHR33233:SF17">
    <property type="entry name" value="DUF4283 DOMAIN-CONTAINING PROTEIN"/>
    <property type="match status" value="1"/>
</dbReference>
<dbReference type="InterPro" id="IPR025558">
    <property type="entry name" value="DUF4283"/>
</dbReference>
<proteinExistence type="predicted"/>
<evidence type="ECO:0000313" key="2">
    <source>
        <dbReference type="EMBL" id="KAJ8438363.1"/>
    </source>
</evidence>
<gene>
    <name evidence="2" type="ORF">Cgig2_015290</name>
</gene>
<name>A0A9Q1K8L5_9CARY</name>
<protein>
    <recommendedName>
        <fullName evidence="1">DUF4283 domain-containing protein</fullName>
    </recommendedName>
</protein>
<dbReference type="EMBL" id="JAKOGI010000257">
    <property type="protein sequence ID" value="KAJ8438363.1"/>
    <property type="molecule type" value="Genomic_DNA"/>
</dbReference>
<reference evidence="2" key="1">
    <citation type="submission" date="2022-04" db="EMBL/GenBank/DDBJ databases">
        <title>Carnegiea gigantea Genome sequencing and assembly v2.</title>
        <authorList>
            <person name="Copetti D."/>
            <person name="Sanderson M.J."/>
            <person name="Burquez A."/>
            <person name="Wojciechowski M.F."/>
        </authorList>
    </citation>
    <scope>NUCLEOTIDE SEQUENCE</scope>
    <source>
        <strain evidence="2">SGP5-SGP5p</strain>
        <tissue evidence="2">Aerial part</tissue>
    </source>
</reference>
<feature type="domain" description="DUF4283" evidence="1">
    <location>
        <begin position="93"/>
        <end position="169"/>
    </location>
</feature>
<keyword evidence="3" id="KW-1185">Reference proteome</keyword>
<sequence>MARGGKRGRPRQRLSLAAASDAIRELNEGESNGTVPTEVVITRLAAEAHTEVITSFASPVDFDEGTTLKFVPPLEVNGQSCAKIERSDRLSYWSTVVICGALESNPPLEVIKGFVHRIWAGMEINNVLLARKCIFIIRFPSLQDKNTVPKKGIYFFDKRPFIVKAWNEGLMLDVSALQSLPI</sequence>